<keyword evidence="6" id="KW-1185">Reference proteome</keyword>
<evidence type="ECO:0000256" key="1">
    <source>
        <dbReference type="ARBA" id="ARBA00010394"/>
    </source>
</evidence>
<gene>
    <name evidence="5" type="ORF">WJX72_005408</name>
</gene>
<protein>
    <recommendedName>
        <fullName evidence="7">Importin subunit alpha</fullName>
    </recommendedName>
</protein>
<dbReference type="GO" id="GO:0015031">
    <property type="term" value="P:protein transport"/>
    <property type="evidence" value="ECO:0007669"/>
    <property type="project" value="UniProtKB-KW"/>
</dbReference>
<dbReference type="Gene3D" id="1.25.10.10">
    <property type="entry name" value="Leucine-rich Repeat Variant"/>
    <property type="match status" value="1"/>
</dbReference>
<evidence type="ECO:0008006" key="7">
    <source>
        <dbReference type="Google" id="ProtNLM"/>
    </source>
</evidence>
<dbReference type="PROSITE" id="PS50176">
    <property type="entry name" value="ARM_REPEAT"/>
    <property type="match status" value="1"/>
</dbReference>
<keyword evidence="2" id="KW-0813">Transport</keyword>
<accession>A0AAW1PLD0</accession>
<dbReference type="SUPFAM" id="SSF48371">
    <property type="entry name" value="ARM repeat"/>
    <property type="match status" value="1"/>
</dbReference>
<reference evidence="5 6" key="1">
    <citation type="journal article" date="2024" name="Nat. Commun.">
        <title>Phylogenomics reveals the evolutionary origins of lichenization in chlorophyte algae.</title>
        <authorList>
            <person name="Puginier C."/>
            <person name="Libourel C."/>
            <person name="Otte J."/>
            <person name="Skaloud P."/>
            <person name="Haon M."/>
            <person name="Grisel S."/>
            <person name="Petersen M."/>
            <person name="Berrin J.G."/>
            <person name="Delaux P.M."/>
            <person name="Dal Grande F."/>
            <person name="Keller J."/>
        </authorList>
    </citation>
    <scope>NUCLEOTIDE SEQUENCE [LARGE SCALE GENOMIC DNA]</scope>
    <source>
        <strain evidence="5 6">SAG 2043</strain>
    </source>
</reference>
<dbReference type="PANTHER" id="PTHR23316">
    <property type="entry name" value="IMPORTIN ALPHA"/>
    <property type="match status" value="1"/>
</dbReference>
<evidence type="ECO:0000313" key="5">
    <source>
        <dbReference type="EMBL" id="KAK9808864.1"/>
    </source>
</evidence>
<dbReference type="SMART" id="SM00185">
    <property type="entry name" value="ARM"/>
    <property type="match status" value="6"/>
</dbReference>
<name>A0AAW1PLD0_9CHLO</name>
<dbReference type="Proteomes" id="UP001489004">
    <property type="component" value="Unassembled WGS sequence"/>
</dbReference>
<evidence type="ECO:0000256" key="3">
    <source>
        <dbReference type="ARBA" id="ARBA00022927"/>
    </source>
</evidence>
<keyword evidence="3" id="KW-0653">Protein transport</keyword>
<dbReference type="InterPro" id="IPR000225">
    <property type="entry name" value="Armadillo"/>
</dbReference>
<dbReference type="EMBL" id="JALJOR010000011">
    <property type="protein sequence ID" value="KAK9808864.1"/>
    <property type="molecule type" value="Genomic_DNA"/>
</dbReference>
<dbReference type="AlphaFoldDB" id="A0AAW1PLD0"/>
<evidence type="ECO:0000256" key="4">
    <source>
        <dbReference type="PROSITE-ProRule" id="PRU00259"/>
    </source>
</evidence>
<comment type="caution">
    <text evidence="5">The sequence shown here is derived from an EMBL/GenBank/DDBJ whole genome shotgun (WGS) entry which is preliminary data.</text>
</comment>
<comment type="similarity">
    <text evidence="1">Belongs to the importin alpha family.</text>
</comment>
<feature type="repeat" description="ARM" evidence="4">
    <location>
        <begin position="55"/>
        <end position="89"/>
    </location>
</feature>
<organism evidence="5 6">
    <name type="scientific">[Myrmecia] bisecta</name>
    <dbReference type="NCBI Taxonomy" id="41462"/>
    <lineage>
        <taxon>Eukaryota</taxon>
        <taxon>Viridiplantae</taxon>
        <taxon>Chlorophyta</taxon>
        <taxon>core chlorophytes</taxon>
        <taxon>Trebouxiophyceae</taxon>
        <taxon>Trebouxiales</taxon>
        <taxon>Trebouxiaceae</taxon>
        <taxon>Myrmecia</taxon>
    </lineage>
</organism>
<evidence type="ECO:0000256" key="2">
    <source>
        <dbReference type="ARBA" id="ARBA00022448"/>
    </source>
</evidence>
<sequence>MSSRRESYKKGGVADASAAAARRRDEGTALMRVQRLRRLLSLGYEGPYTEALMSGAVPLLIQALQLPRTDLTVVAEIVLEAAWSLTNLAAGDHAVVEAVAPAAPIMIAHLGAGAGLGVAEQCAWALGNIAGESAELRAKLAANGAVRPLTGLVLAARGSLAPRPVIAASRTAAWALSNLIKGAGHEVGEVLSVDNCPAGLVQLLSKADEPELVTEVCWVLTYITAGAEAHLNRMVNAGVVPVLVQRLNEAAAQLQQHADASRARLTPKEAAWTLSNMAGVPGRAGVEVLVAAGALPVLLQVLAQAAFDLRKEVAFAIANICAGGGDGTGDSAALAHVLGSHSQVLPAFLGLMRSPDMEAAQLGLQFTEMVLRVLPEGPQAVEAADGIDAIEELQFKGPPHLQRLAAQLVDKYFGEDYGLE</sequence>
<dbReference type="InterPro" id="IPR011989">
    <property type="entry name" value="ARM-like"/>
</dbReference>
<proteinExistence type="inferred from homology"/>
<evidence type="ECO:0000313" key="6">
    <source>
        <dbReference type="Proteomes" id="UP001489004"/>
    </source>
</evidence>
<dbReference type="InterPro" id="IPR016024">
    <property type="entry name" value="ARM-type_fold"/>
</dbReference>